<evidence type="ECO:0000313" key="1">
    <source>
        <dbReference type="EMBL" id="CAG5087217.1"/>
    </source>
</evidence>
<sequence>MKQTPIIFLLALTFGLASCESDKDKRLQDLKSVGCKLTESYSILLDNPNDEDAGMDLIGLQSEIESGLEEDTGITLEDLEEVMEEDCDNASLLKDAMKY</sequence>
<keyword evidence="2" id="KW-1185">Reference proteome</keyword>
<gene>
    <name evidence="1" type="ORF">CRYO30217_03419</name>
</gene>
<reference evidence="1" key="1">
    <citation type="submission" date="2021-04" db="EMBL/GenBank/DDBJ databases">
        <authorList>
            <person name="Rodrigo-Torres L."/>
            <person name="Arahal R. D."/>
            <person name="Lucena T."/>
        </authorList>
    </citation>
    <scope>NUCLEOTIDE SEQUENCE</scope>
    <source>
        <strain evidence="1">AS29M-1</strain>
    </source>
</reference>
<evidence type="ECO:0008006" key="3">
    <source>
        <dbReference type="Google" id="ProtNLM"/>
    </source>
</evidence>
<dbReference type="KEGG" id="ptan:CRYO30217_03419"/>
<dbReference type="AlphaFoldDB" id="A0A916JR30"/>
<dbReference type="PROSITE" id="PS51257">
    <property type="entry name" value="PROKAR_LIPOPROTEIN"/>
    <property type="match status" value="1"/>
</dbReference>
<dbReference type="EMBL" id="OU015584">
    <property type="protein sequence ID" value="CAG5087217.1"/>
    <property type="molecule type" value="Genomic_DNA"/>
</dbReference>
<proteinExistence type="predicted"/>
<organism evidence="1 2">
    <name type="scientific">Parvicella tangerina</name>
    <dbReference type="NCBI Taxonomy" id="2829795"/>
    <lineage>
        <taxon>Bacteria</taxon>
        <taxon>Pseudomonadati</taxon>
        <taxon>Bacteroidota</taxon>
        <taxon>Flavobacteriia</taxon>
        <taxon>Flavobacteriales</taxon>
        <taxon>Parvicellaceae</taxon>
        <taxon>Parvicella</taxon>
    </lineage>
</organism>
<dbReference type="RefSeq" id="WP_258543594.1">
    <property type="nucleotide sequence ID" value="NZ_OU015584.1"/>
</dbReference>
<name>A0A916JR30_9FLAO</name>
<accession>A0A916JR30</accession>
<dbReference type="Proteomes" id="UP000683507">
    <property type="component" value="Chromosome"/>
</dbReference>
<protein>
    <recommendedName>
        <fullName evidence="3">Lipoprotein</fullName>
    </recommendedName>
</protein>
<evidence type="ECO:0000313" key="2">
    <source>
        <dbReference type="Proteomes" id="UP000683507"/>
    </source>
</evidence>